<dbReference type="GO" id="GO:0006887">
    <property type="term" value="P:exocytosis"/>
    <property type="evidence" value="ECO:0000318"/>
    <property type="project" value="GO_Central"/>
</dbReference>
<dbReference type="OMA" id="QMYHIGE"/>
<organism evidence="4 5">
    <name type="scientific">Nicotiana tabacum</name>
    <name type="common">Common tobacco</name>
    <dbReference type="NCBI Taxonomy" id="4097"/>
    <lineage>
        <taxon>Eukaryota</taxon>
        <taxon>Viridiplantae</taxon>
        <taxon>Streptophyta</taxon>
        <taxon>Embryophyta</taxon>
        <taxon>Tracheophyta</taxon>
        <taxon>Spermatophyta</taxon>
        <taxon>Magnoliopsida</taxon>
        <taxon>eudicotyledons</taxon>
        <taxon>Gunneridae</taxon>
        <taxon>Pentapetalae</taxon>
        <taxon>asterids</taxon>
        <taxon>lamiids</taxon>
        <taxon>Solanales</taxon>
        <taxon>Solanaceae</taxon>
        <taxon>Nicotianoideae</taxon>
        <taxon>Nicotianeae</taxon>
        <taxon>Nicotiana</taxon>
    </lineage>
</organism>
<keyword evidence="4" id="KW-1185">Reference proteome</keyword>
<dbReference type="OrthoDB" id="1922221at2759"/>
<evidence type="ECO:0000256" key="2">
    <source>
        <dbReference type="ARBA" id="ARBA00022448"/>
    </source>
</evidence>
<dbReference type="GO" id="GO:0000145">
    <property type="term" value="C:exocyst"/>
    <property type="evidence" value="ECO:0000318"/>
    <property type="project" value="GO_Central"/>
</dbReference>
<comment type="function">
    <text evidence="3">Component of the exocyst complex.</text>
</comment>
<dbReference type="SUPFAM" id="SSF74788">
    <property type="entry name" value="Cullin repeat-like"/>
    <property type="match status" value="1"/>
</dbReference>
<proteinExistence type="inferred from homology"/>
<name>A0A1S3YDC6_TOBAC</name>
<reference evidence="5" key="2">
    <citation type="submission" date="2025-08" db="UniProtKB">
        <authorList>
            <consortium name="RefSeq"/>
        </authorList>
    </citation>
    <scope>IDENTIFICATION</scope>
    <source>
        <tissue evidence="5">Leaf</tissue>
    </source>
</reference>
<dbReference type="Proteomes" id="UP000790787">
    <property type="component" value="Chromosome 22"/>
</dbReference>
<evidence type="ECO:0000256" key="3">
    <source>
        <dbReference type="RuleBase" id="RU365026"/>
    </source>
</evidence>
<dbReference type="InterPro" id="IPR016159">
    <property type="entry name" value="Cullin_repeat-like_dom_sf"/>
</dbReference>
<gene>
    <name evidence="5" type="primary">LOC107774860</name>
</gene>
<dbReference type="RefSeq" id="XP_016449998.1">
    <property type="nucleotide sequence ID" value="XM_016594512.1"/>
</dbReference>
<dbReference type="STRING" id="4097.A0A1S3YDC6"/>
<evidence type="ECO:0000313" key="5">
    <source>
        <dbReference type="RefSeq" id="XP_016449998.2"/>
    </source>
</evidence>
<dbReference type="InterPro" id="IPR004140">
    <property type="entry name" value="Exo70"/>
</dbReference>
<keyword evidence="3" id="KW-0268">Exocytosis</keyword>
<dbReference type="Pfam" id="PF20669">
    <property type="entry name" value="Exo70_N"/>
    <property type="match status" value="1"/>
</dbReference>
<dbReference type="AlphaFoldDB" id="A0A1S3YDC6"/>
<dbReference type="GO" id="GO:0015031">
    <property type="term" value="P:protein transport"/>
    <property type="evidence" value="ECO:0007669"/>
    <property type="project" value="UniProtKB-KW"/>
</dbReference>
<accession>A0A1S3YDC6</accession>
<comment type="similarity">
    <text evidence="1 3">Belongs to the EXO70 family.</text>
</comment>
<reference evidence="4" key="1">
    <citation type="journal article" date="2014" name="Nat. Commun.">
        <title>The tobacco genome sequence and its comparison with those of tomato and potato.</title>
        <authorList>
            <person name="Sierro N."/>
            <person name="Battey J.N."/>
            <person name="Ouadi S."/>
            <person name="Bakaher N."/>
            <person name="Bovet L."/>
            <person name="Willig A."/>
            <person name="Goepfert S."/>
            <person name="Peitsch M.C."/>
            <person name="Ivanov N.V."/>
        </authorList>
    </citation>
    <scope>NUCLEOTIDE SEQUENCE [LARGE SCALE GENOMIC DNA]</scope>
</reference>
<keyword evidence="3" id="KW-0653">Protein transport</keyword>
<dbReference type="PANTHER" id="PTHR12542:SF158">
    <property type="entry name" value="EXOCYST SUBUNIT EXO70 FAMILY PROTEIN"/>
    <property type="match status" value="1"/>
</dbReference>
<evidence type="ECO:0000256" key="1">
    <source>
        <dbReference type="ARBA" id="ARBA00006756"/>
    </source>
</evidence>
<dbReference type="Pfam" id="PF03081">
    <property type="entry name" value="Exo70_C"/>
    <property type="match status" value="1"/>
</dbReference>
<dbReference type="Gene3D" id="1.20.1280.170">
    <property type="entry name" value="Exocyst complex component Exo70"/>
    <property type="match status" value="1"/>
</dbReference>
<dbReference type="RefSeq" id="XP_016449998.2">
    <property type="nucleotide sequence ID" value="XM_016594512.2"/>
</dbReference>
<sequence>MLCGFNYMGDCEATLPVMEDEEKLIAAAQQIVKALEKKQNLTHDARKILADLGSQLSSITKLSENKHEKLFGETEDTVEKFSELEEQLNIVQNKVMSWEVDQSVIWDCGPEYADDYLRSVDEARKLIERLESLNVDKDSKEDELLCRAHEVMQIAMNRLEEEFRHLLVHNKQPFEPEHLSFRSSEDDEGSIVSFGDDSVEDVVQRDSMSRRSEEYVVELVHPDVIPDLRCIANLMFNSNYGRECSQTFISVRKDALDDFLFILEVKKLSIENVMKMEWNSLNSKIRRWIRCMKIFVCVYLASEKWLSDQIFGDLDSVSSVCFAESSKASILHLLKFAEAVAIGSHQPEKLIRILDMYEVLSDLIPDIDAMYSDDAGLCVRTKCQDILESLADCARTTFLEFENAVASSISTNPFPGGGIHPLTRYVMNYMKTLTDYSKILNELLKDNEQEDLVAISPEMTPDREEDNSNTSCYISPLAQHFRTFTSMLECNLDDKSKLYKDESLGHLFLMNNIHYMAEKVKNSHDLRTILGDDWIRKHNWRFQQHAMNYERATWSSILSLLRDEGLQNPGSNSISKTLLKERLHSFYLAFDEAYKSQTGWSIPDCQLREDLRISISLKVIQAYRTFIGRHTNHISDKYIKYSADDLENFLLDLFEGSPRSLHGSHRK</sequence>
<dbReference type="PANTHER" id="PTHR12542">
    <property type="entry name" value="EXOCYST COMPLEX PROTEIN EXO70"/>
    <property type="match status" value="1"/>
</dbReference>
<dbReference type="GeneID" id="107774860"/>
<dbReference type="SMR" id="A0A1S3YDC6"/>
<dbReference type="KEGG" id="nta:107774860"/>
<dbReference type="PaxDb" id="4097-A0A1S3YDC6"/>
<evidence type="ECO:0000313" key="4">
    <source>
        <dbReference type="Proteomes" id="UP000790787"/>
    </source>
</evidence>
<protein>
    <recommendedName>
        <fullName evidence="3">Exocyst subunit Exo70 family protein</fullName>
    </recommendedName>
</protein>
<dbReference type="GO" id="GO:0005546">
    <property type="term" value="F:phosphatidylinositol-4,5-bisphosphate binding"/>
    <property type="evidence" value="ECO:0007669"/>
    <property type="project" value="InterPro"/>
</dbReference>
<dbReference type="InterPro" id="IPR046364">
    <property type="entry name" value="Exo70_C"/>
</dbReference>
<keyword evidence="2 3" id="KW-0813">Transport</keyword>